<dbReference type="Pfam" id="PF08734">
    <property type="entry name" value="GYD"/>
    <property type="match status" value="1"/>
</dbReference>
<dbReference type="Proteomes" id="UP000004705">
    <property type="component" value="Chromosome"/>
</dbReference>
<evidence type="ECO:0000313" key="1">
    <source>
        <dbReference type="EMBL" id="EHY87602.1"/>
    </source>
</evidence>
<gene>
    <name evidence="1" type="ORF">SacazDRAFT_00652</name>
</gene>
<dbReference type="OrthoDB" id="5243930at2"/>
<reference evidence="1 2" key="1">
    <citation type="journal article" date="2012" name="Stand. Genomic Sci.">
        <title>Genome sequence of the soil bacterium Saccharomonospora azurea type strain (NA-128(T)).</title>
        <authorList>
            <person name="Klenk H.P."/>
            <person name="Held B."/>
            <person name="Lucas S."/>
            <person name="Lapidus A."/>
            <person name="Copeland A."/>
            <person name="Hammon N."/>
            <person name="Pitluck S."/>
            <person name="Goodwin L.A."/>
            <person name="Han C."/>
            <person name="Tapia R."/>
            <person name="Brambilla E.M."/>
            <person name="Potter G."/>
            <person name="Land M."/>
            <person name="Ivanova N."/>
            <person name="Rohde M."/>
            <person name="Goker M."/>
            <person name="Detter J.C."/>
            <person name="Kyrpides N.C."/>
            <person name="Woyke T."/>
        </authorList>
    </citation>
    <scope>NUCLEOTIDE SEQUENCE [LARGE SCALE GENOMIC DNA]</scope>
    <source>
        <strain evidence="1 2">NA-128</strain>
    </source>
</reference>
<accession>H8GAN6</accession>
<name>H8GAN6_9PSEU</name>
<dbReference type="InterPro" id="IPR014845">
    <property type="entry name" value="GYD/TTHA1554"/>
</dbReference>
<protein>
    <recommendedName>
        <fullName evidence="3">GYD domain-containing protein</fullName>
    </recommendedName>
</protein>
<dbReference type="RefSeq" id="WP_005438592.1">
    <property type="nucleotide sequence ID" value="NZ_CM001466.1"/>
</dbReference>
<evidence type="ECO:0008006" key="3">
    <source>
        <dbReference type="Google" id="ProtNLM"/>
    </source>
</evidence>
<sequence length="97" mass="10770">MTTAIGFLKWTDGGARAYRDTVDRYEATNELANRLGVTVSAIYWTPGGPYDIVCVLESDDPDKITAFGLESLTKGNLRLQWATAYAPDQMRELLSHV</sequence>
<dbReference type="AlphaFoldDB" id="H8GAN6"/>
<dbReference type="EMBL" id="CM001466">
    <property type="protein sequence ID" value="EHY87602.1"/>
    <property type="molecule type" value="Genomic_DNA"/>
</dbReference>
<proteinExistence type="predicted"/>
<organism evidence="1 2">
    <name type="scientific">Saccharomonospora azurea NA-128</name>
    <dbReference type="NCBI Taxonomy" id="882081"/>
    <lineage>
        <taxon>Bacteria</taxon>
        <taxon>Bacillati</taxon>
        <taxon>Actinomycetota</taxon>
        <taxon>Actinomycetes</taxon>
        <taxon>Pseudonocardiales</taxon>
        <taxon>Pseudonocardiaceae</taxon>
        <taxon>Saccharomonospora</taxon>
    </lineage>
</organism>
<keyword evidence="2" id="KW-1185">Reference proteome</keyword>
<evidence type="ECO:0000313" key="2">
    <source>
        <dbReference type="Proteomes" id="UP000004705"/>
    </source>
</evidence>
<dbReference type="HOGENOM" id="CLU_155227_2_0_11"/>